<organism evidence="11 12">
    <name type="scientific">Trichogramma kaykai</name>
    <dbReference type="NCBI Taxonomy" id="54128"/>
    <lineage>
        <taxon>Eukaryota</taxon>
        <taxon>Metazoa</taxon>
        <taxon>Ecdysozoa</taxon>
        <taxon>Arthropoda</taxon>
        <taxon>Hexapoda</taxon>
        <taxon>Insecta</taxon>
        <taxon>Pterygota</taxon>
        <taxon>Neoptera</taxon>
        <taxon>Endopterygota</taxon>
        <taxon>Hymenoptera</taxon>
        <taxon>Apocrita</taxon>
        <taxon>Proctotrupomorpha</taxon>
        <taxon>Chalcidoidea</taxon>
        <taxon>Trichogrammatidae</taxon>
        <taxon>Trichogramma</taxon>
    </lineage>
</organism>
<evidence type="ECO:0000256" key="3">
    <source>
        <dbReference type="ARBA" id="ARBA00022664"/>
    </source>
</evidence>
<comment type="subcellular location">
    <subcellularLocation>
        <location evidence="1">Nucleus</location>
    </subcellularLocation>
</comment>
<dbReference type="InterPro" id="IPR006786">
    <property type="entry name" value="Pinin_SDK_MemA"/>
</dbReference>
<feature type="domain" description="Pinin/SDK/MemA protein" evidence="10">
    <location>
        <begin position="142"/>
        <end position="265"/>
    </location>
</feature>
<evidence type="ECO:0000256" key="9">
    <source>
        <dbReference type="SAM" id="MobiDB-lite"/>
    </source>
</evidence>
<dbReference type="PANTHER" id="PTHR12707">
    <property type="entry name" value="PINN"/>
    <property type="match status" value="1"/>
</dbReference>
<evidence type="ECO:0000256" key="1">
    <source>
        <dbReference type="ARBA" id="ARBA00004123"/>
    </source>
</evidence>
<evidence type="ECO:0000256" key="6">
    <source>
        <dbReference type="ARBA" id="ARBA00023187"/>
    </source>
</evidence>
<dbReference type="GO" id="GO:0006397">
    <property type="term" value="P:mRNA processing"/>
    <property type="evidence" value="ECO:0007669"/>
    <property type="project" value="UniProtKB-KW"/>
</dbReference>
<evidence type="ECO:0000256" key="8">
    <source>
        <dbReference type="SAM" id="Coils"/>
    </source>
</evidence>
<keyword evidence="3" id="KW-0507">mRNA processing</keyword>
<evidence type="ECO:0000256" key="5">
    <source>
        <dbReference type="ARBA" id="ARBA00023163"/>
    </source>
</evidence>
<sequence length="512" mass="58747">MKESWGADNLEAQLEAARDGLRGLEKNIRKILGRDVAEGENGTVPATARLNLKRNFQDDRRRPQPDASNNEFPAKRRWQQGSKNAEPKTVFSRLSARAVSNADDSGDEDDGVTKPAVSSRVIATPREVPSRQEVIRRESTDERSKQRNRRMFGALLGTLQKFRQEETKLKAKEDKKAEIEARVEEAKQKEKEELKKERQQLFQYRKQQIAQVKALEAKVARSTAFKEWRDSQLPLLKFIKSKTKPHIYYLPRVRTPETDALILESANEIKAEIARREKILYDDLDLLQSNTDKDGDKDMHSSDHNSLNVTDEGKENRNINPDKNGSEKDNEHMKDDDKEDFREEDRYEHLEEDGEEEKDYVHISSIVTVKKSNEENNQLQIENEEINQSGDDVKKLEDSDVDMNQVDHFTKNASTCSLDLEKNKSVVETLEQNDSETQEKTIKLEEDASETVCPISGMTNNGVSVKLDPEVEIKESESMVSQDISVFKDSEEQLDYSVQDESTDRAEENVEN</sequence>
<keyword evidence="6" id="KW-0508">mRNA splicing</keyword>
<feature type="compositionally biased region" description="Basic and acidic residues" evidence="9">
    <location>
        <begin position="502"/>
        <end position="512"/>
    </location>
</feature>
<evidence type="ECO:0000259" key="10">
    <source>
        <dbReference type="Pfam" id="PF04696"/>
    </source>
</evidence>
<feature type="region of interest" description="Disordered" evidence="9">
    <location>
        <begin position="37"/>
        <end position="148"/>
    </location>
</feature>
<keyword evidence="7" id="KW-0539">Nucleus</keyword>
<evidence type="ECO:0000256" key="2">
    <source>
        <dbReference type="ARBA" id="ARBA00010386"/>
    </source>
</evidence>
<comment type="caution">
    <text evidence="11">The sequence shown here is derived from an EMBL/GenBank/DDBJ whole genome shotgun (WGS) entry which is preliminary data.</text>
</comment>
<evidence type="ECO:0000313" key="11">
    <source>
        <dbReference type="EMBL" id="KAL3400034.1"/>
    </source>
</evidence>
<feature type="compositionally biased region" description="Basic and acidic residues" evidence="9">
    <location>
        <begin position="55"/>
        <end position="64"/>
    </location>
</feature>
<dbReference type="EMBL" id="JBJJXI010000054">
    <property type="protein sequence ID" value="KAL3400034.1"/>
    <property type="molecule type" value="Genomic_DNA"/>
</dbReference>
<evidence type="ECO:0000313" key="12">
    <source>
        <dbReference type="Proteomes" id="UP001627154"/>
    </source>
</evidence>
<dbReference type="GO" id="GO:0005634">
    <property type="term" value="C:nucleus"/>
    <property type="evidence" value="ECO:0007669"/>
    <property type="project" value="UniProtKB-SubCell"/>
</dbReference>
<feature type="coiled-coil region" evidence="8">
    <location>
        <begin position="369"/>
        <end position="399"/>
    </location>
</feature>
<dbReference type="GO" id="GO:0008380">
    <property type="term" value="P:RNA splicing"/>
    <property type="evidence" value="ECO:0007669"/>
    <property type="project" value="UniProtKB-KW"/>
</dbReference>
<keyword evidence="5" id="KW-0804">Transcription</keyword>
<evidence type="ECO:0000256" key="4">
    <source>
        <dbReference type="ARBA" id="ARBA00023015"/>
    </source>
</evidence>
<name>A0ABD2X5E9_9HYME</name>
<feature type="region of interest" description="Disordered" evidence="9">
    <location>
        <begin position="476"/>
        <end position="512"/>
    </location>
</feature>
<dbReference type="InterPro" id="IPR039853">
    <property type="entry name" value="Pinin"/>
</dbReference>
<comment type="similarity">
    <text evidence="2">Belongs to the pinin family.</text>
</comment>
<evidence type="ECO:0000256" key="7">
    <source>
        <dbReference type="ARBA" id="ARBA00023242"/>
    </source>
</evidence>
<accession>A0ABD2X5E9</accession>
<keyword evidence="4" id="KW-0805">Transcription regulation</keyword>
<feature type="compositionally biased region" description="Basic and acidic residues" evidence="9">
    <location>
        <begin position="324"/>
        <end position="349"/>
    </location>
</feature>
<feature type="compositionally biased region" description="Basic and acidic residues" evidence="9">
    <location>
        <begin position="292"/>
        <end position="303"/>
    </location>
</feature>
<proteinExistence type="inferred from homology"/>
<protein>
    <recommendedName>
        <fullName evidence="10">Pinin/SDK/MemA protein domain-containing protein</fullName>
    </recommendedName>
</protein>
<reference evidence="11 12" key="1">
    <citation type="journal article" date="2024" name="bioRxiv">
        <title>A reference genome for Trichogramma kaykai: A tiny desert-dwelling parasitoid wasp with competing sex-ratio distorters.</title>
        <authorList>
            <person name="Culotta J."/>
            <person name="Lindsey A.R."/>
        </authorList>
    </citation>
    <scope>NUCLEOTIDE SEQUENCE [LARGE SCALE GENOMIC DNA]</scope>
    <source>
        <strain evidence="11 12">KSX58</strain>
    </source>
</reference>
<keyword evidence="12" id="KW-1185">Reference proteome</keyword>
<feature type="region of interest" description="Disordered" evidence="9">
    <location>
        <begin position="292"/>
        <end position="358"/>
    </location>
</feature>
<dbReference type="Pfam" id="PF04696">
    <property type="entry name" value="Pinin_SDK_memA"/>
    <property type="match status" value="1"/>
</dbReference>
<feature type="compositionally biased region" description="Basic and acidic residues" evidence="9">
    <location>
        <begin position="128"/>
        <end position="145"/>
    </location>
</feature>
<dbReference type="AlphaFoldDB" id="A0ABD2X5E9"/>
<gene>
    <name evidence="11" type="ORF">TKK_006651</name>
</gene>
<feature type="coiled-coil region" evidence="8">
    <location>
        <begin position="162"/>
        <end position="207"/>
    </location>
</feature>
<keyword evidence="8" id="KW-0175">Coiled coil</keyword>
<dbReference type="Proteomes" id="UP001627154">
    <property type="component" value="Unassembled WGS sequence"/>
</dbReference>
<dbReference type="PANTHER" id="PTHR12707:SF0">
    <property type="entry name" value="PININ"/>
    <property type="match status" value="1"/>
</dbReference>